<protein>
    <recommendedName>
        <fullName evidence="3">F-box domain-containing protein</fullName>
    </recommendedName>
</protein>
<evidence type="ECO:0000313" key="1">
    <source>
        <dbReference type="EMBL" id="TCD64491.1"/>
    </source>
</evidence>
<dbReference type="AlphaFoldDB" id="A0A4R0R9J5"/>
<gene>
    <name evidence="1" type="ORF">EIP91_004019</name>
</gene>
<name>A0A4R0R9J5_9APHY</name>
<dbReference type="Proteomes" id="UP000292702">
    <property type="component" value="Unassembled WGS sequence"/>
</dbReference>
<dbReference type="OrthoDB" id="3365698at2759"/>
<sequence length="569" mass="63684">MQSQNILCPRCGQDPGSLPMPRLQDEDKILLGQIDTASAECRQNVRYNIDSAISSCIAAIDAYQSTLRSLSSSRNSCADVSTLPDDVLGEIMWLTIPKGDEDRKRLGSLKVLPLSHVSHHWRNVAISYPKLWSRITMACLVSKDLVDTILGCAKSYPLDLNLYWQTTPLDRVARCWKDLSSRRPRIRNLALDSAGLDDDFLLAIFSEINSESTASNLLLRSLTLKLVGPRGEHREKILPIALPTISEFALSTYPATDSAPVSMTWLTVTLRTMLMLKKLTLSGVFLPLPVPDDHYDPISLPQLTELYVVGRMLHLKWILEHVAVPRHADVHLSCITHHHDHERWRGHVASAASIASFLSSRFTSADLLSDAPAYMACLNIIYPYKFDRFVFYRLVLQPVRRLLSTKTRGSDLDPDASIGKLALSFGASTPQYVADVWAALPLERVYSLKLLDGAESEAAWSEHLTQGFVAQACARMHRVEALATRWPPQLLRRLLSQGTHGDPSSFLFPELTTLSLHNVRDEKARKAMNEVVVDLELEARRGPLKCISFPGCDHPDEVVQGLKSEITRW</sequence>
<evidence type="ECO:0000313" key="2">
    <source>
        <dbReference type="Proteomes" id="UP000292702"/>
    </source>
</evidence>
<reference evidence="1 2" key="1">
    <citation type="submission" date="2018-11" db="EMBL/GenBank/DDBJ databases">
        <title>Genome assembly of Steccherinum ochraceum LE-BIN_3174, the white-rot fungus of the Steccherinaceae family (The Residual Polyporoid clade, Polyporales, Basidiomycota).</title>
        <authorList>
            <person name="Fedorova T.V."/>
            <person name="Glazunova O.A."/>
            <person name="Landesman E.O."/>
            <person name="Moiseenko K.V."/>
            <person name="Psurtseva N.V."/>
            <person name="Savinova O.S."/>
            <person name="Shakhova N.V."/>
            <person name="Tyazhelova T.V."/>
            <person name="Vasina D.V."/>
        </authorList>
    </citation>
    <scope>NUCLEOTIDE SEQUENCE [LARGE SCALE GENOMIC DNA]</scope>
    <source>
        <strain evidence="1 2">LE-BIN_3174</strain>
    </source>
</reference>
<keyword evidence="2" id="KW-1185">Reference proteome</keyword>
<dbReference type="EMBL" id="RWJN01000233">
    <property type="protein sequence ID" value="TCD64491.1"/>
    <property type="molecule type" value="Genomic_DNA"/>
</dbReference>
<accession>A0A4R0R9J5</accession>
<evidence type="ECO:0008006" key="3">
    <source>
        <dbReference type="Google" id="ProtNLM"/>
    </source>
</evidence>
<comment type="caution">
    <text evidence="1">The sequence shown here is derived from an EMBL/GenBank/DDBJ whole genome shotgun (WGS) entry which is preliminary data.</text>
</comment>
<organism evidence="1 2">
    <name type="scientific">Steccherinum ochraceum</name>
    <dbReference type="NCBI Taxonomy" id="92696"/>
    <lineage>
        <taxon>Eukaryota</taxon>
        <taxon>Fungi</taxon>
        <taxon>Dikarya</taxon>
        <taxon>Basidiomycota</taxon>
        <taxon>Agaricomycotina</taxon>
        <taxon>Agaricomycetes</taxon>
        <taxon>Polyporales</taxon>
        <taxon>Steccherinaceae</taxon>
        <taxon>Steccherinum</taxon>
    </lineage>
</organism>
<proteinExistence type="predicted"/>